<dbReference type="GeneID" id="14922475"/>
<dbReference type="EMBL" id="KB007901">
    <property type="protein sequence ID" value="ELR21572.1"/>
    <property type="molecule type" value="Genomic_DNA"/>
</dbReference>
<dbReference type="PROSITE" id="PS50178">
    <property type="entry name" value="ZF_FYVE"/>
    <property type="match status" value="1"/>
</dbReference>
<dbReference type="PROSITE" id="PS50086">
    <property type="entry name" value="TBC_RABGAP"/>
    <property type="match status" value="1"/>
</dbReference>
<evidence type="ECO:0000256" key="1">
    <source>
        <dbReference type="ARBA" id="ARBA00022723"/>
    </source>
</evidence>
<dbReference type="Pfam" id="PF01363">
    <property type="entry name" value="FYVE"/>
    <property type="match status" value="1"/>
</dbReference>
<dbReference type="VEuPathDB" id="AmoebaDB:ACA1_227730"/>
<keyword evidence="1" id="KW-0479">Metal-binding</keyword>
<dbReference type="PANTHER" id="PTHR47219:SF9">
    <property type="entry name" value="GTPASE ACTIVATING PROTEIN AND CENTROSOME-ASSOCIATED, ISOFORM B"/>
    <property type="match status" value="1"/>
</dbReference>
<accession>L8H8M9</accession>
<evidence type="ECO:0000259" key="6">
    <source>
        <dbReference type="PROSITE" id="PS50086"/>
    </source>
</evidence>
<feature type="domain" description="Rab-GAP TBC" evidence="6">
    <location>
        <begin position="197"/>
        <end position="401"/>
    </location>
</feature>
<dbReference type="InterPro" id="IPR000195">
    <property type="entry name" value="Rab-GAP-TBC_dom"/>
</dbReference>
<dbReference type="InterPro" id="IPR011011">
    <property type="entry name" value="Znf_FYVE_PHD"/>
</dbReference>
<dbReference type="SUPFAM" id="SSF47923">
    <property type="entry name" value="Ypt/Rab-GAP domain of gyp1p"/>
    <property type="match status" value="2"/>
</dbReference>
<evidence type="ECO:0000256" key="3">
    <source>
        <dbReference type="ARBA" id="ARBA00022833"/>
    </source>
</evidence>
<keyword evidence="2 4" id="KW-0863">Zinc-finger</keyword>
<dbReference type="GO" id="GO:0005096">
    <property type="term" value="F:GTPase activator activity"/>
    <property type="evidence" value="ECO:0007669"/>
    <property type="project" value="TreeGrafter"/>
</dbReference>
<evidence type="ECO:0000256" key="5">
    <source>
        <dbReference type="SAM" id="MobiDB-lite"/>
    </source>
</evidence>
<dbReference type="KEGG" id="acan:ACA1_227730"/>
<dbReference type="InterPro" id="IPR013083">
    <property type="entry name" value="Znf_RING/FYVE/PHD"/>
</dbReference>
<dbReference type="Gene3D" id="1.10.472.80">
    <property type="entry name" value="Ypt/Rab-GAP domain of gyp1p, domain 3"/>
    <property type="match status" value="1"/>
</dbReference>
<gene>
    <name evidence="8" type="ORF">ACA1_227730</name>
</gene>
<proteinExistence type="predicted"/>
<dbReference type="SMART" id="SM00064">
    <property type="entry name" value="FYVE"/>
    <property type="match status" value="1"/>
</dbReference>
<keyword evidence="3" id="KW-0862">Zinc</keyword>
<evidence type="ECO:0000313" key="9">
    <source>
        <dbReference type="Proteomes" id="UP000011083"/>
    </source>
</evidence>
<dbReference type="Proteomes" id="UP000011083">
    <property type="component" value="Unassembled WGS sequence"/>
</dbReference>
<dbReference type="InterPro" id="IPR017455">
    <property type="entry name" value="Znf_FYVE-rel"/>
</dbReference>
<dbReference type="Pfam" id="PF00566">
    <property type="entry name" value="RabGAP-TBC"/>
    <property type="match status" value="1"/>
</dbReference>
<protein>
    <submittedName>
        <fullName evidence="8">FYVE zinc finger domain containing protein</fullName>
    </submittedName>
</protein>
<dbReference type="Gene3D" id="3.30.40.10">
    <property type="entry name" value="Zinc/RING finger domain, C3HC4 (zinc finger)"/>
    <property type="match status" value="1"/>
</dbReference>
<dbReference type="InterPro" id="IPR050302">
    <property type="entry name" value="Rab_GAP_TBC_domain"/>
</dbReference>
<dbReference type="InterPro" id="IPR035969">
    <property type="entry name" value="Rab-GAP_TBC_sf"/>
</dbReference>
<dbReference type="GO" id="GO:0031267">
    <property type="term" value="F:small GTPase binding"/>
    <property type="evidence" value="ECO:0007669"/>
    <property type="project" value="TreeGrafter"/>
</dbReference>
<dbReference type="PANTHER" id="PTHR47219">
    <property type="entry name" value="RAB GTPASE-ACTIVATING PROTEIN 1-LIKE"/>
    <property type="match status" value="1"/>
</dbReference>
<evidence type="ECO:0000256" key="4">
    <source>
        <dbReference type="PROSITE-ProRule" id="PRU00091"/>
    </source>
</evidence>
<feature type="compositionally biased region" description="Pro residues" evidence="5">
    <location>
        <begin position="47"/>
        <end position="56"/>
    </location>
</feature>
<feature type="region of interest" description="Disordered" evidence="5">
    <location>
        <begin position="1"/>
        <end position="61"/>
    </location>
</feature>
<dbReference type="AlphaFoldDB" id="L8H8M9"/>
<dbReference type="SMART" id="SM00164">
    <property type="entry name" value="TBC"/>
    <property type="match status" value="1"/>
</dbReference>
<dbReference type="RefSeq" id="XP_004346517.1">
    <property type="nucleotide sequence ID" value="XM_004346467.1"/>
</dbReference>
<sequence>MQAKSDGSNGVEHKPQQQRPHRVARGRDEEAEERERRLALSGEAPPTREPSYPPPSADGGPASNVQVVEGINCLWVDERNVHECPICSSAFSFFRRKHHCRACGGVFCWYCTETRIKLIVVGSLTEQLVRICDIQAQQLAQLIHYYSFVGVQFHTAPVLESFIPDDEMKDWHVLIHSYDHTNPQNNKRLREKIKNQEVPDVLRSLLWQALTGSAQAKKASPYSYAAMLERELDPHTEERLHQDLARTFSDERLTQIKCKRRARDVARSRSLNVETNSRIDSRLVQQRIFNVLKAFCLMYTNITYEQGMSFIAGVLVLLTDEEVMRKFFVAGMYKAGTPVLKRCVEHFKSMVSHLFPDLDEHFNREGITVEIFANQWFLTLYSYNFPLNFVFRIWDLFLSEGIDFILTMALAIFCHQQDKLTKLNYMETMTFLSTLPSVMHNFRSYINIAIEMLEDMASE</sequence>
<name>L8H8M9_ACACF</name>
<dbReference type="Gene3D" id="1.10.8.270">
    <property type="entry name" value="putative rabgap domain of human tbc1 domain family member 14 like domains"/>
    <property type="match status" value="1"/>
</dbReference>
<dbReference type="InterPro" id="IPR000306">
    <property type="entry name" value="Znf_FYVE"/>
</dbReference>
<keyword evidence="9" id="KW-1185">Reference proteome</keyword>
<organism evidence="8 9">
    <name type="scientific">Acanthamoeba castellanii (strain ATCC 30010 / Neff)</name>
    <dbReference type="NCBI Taxonomy" id="1257118"/>
    <lineage>
        <taxon>Eukaryota</taxon>
        <taxon>Amoebozoa</taxon>
        <taxon>Discosea</taxon>
        <taxon>Longamoebia</taxon>
        <taxon>Centramoebida</taxon>
        <taxon>Acanthamoebidae</taxon>
        <taxon>Acanthamoeba</taxon>
    </lineage>
</organism>
<evidence type="ECO:0000259" key="7">
    <source>
        <dbReference type="PROSITE" id="PS50178"/>
    </source>
</evidence>
<dbReference type="OrthoDB" id="294251at2759"/>
<feature type="compositionally biased region" description="Basic and acidic residues" evidence="5">
    <location>
        <begin position="25"/>
        <end position="38"/>
    </location>
</feature>
<dbReference type="GO" id="GO:0008270">
    <property type="term" value="F:zinc ion binding"/>
    <property type="evidence" value="ECO:0007669"/>
    <property type="project" value="UniProtKB-KW"/>
</dbReference>
<evidence type="ECO:0000313" key="8">
    <source>
        <dbReference type="EMBL" id="ELR21572.1"/>
    </source>
</evidence>
<dbReference type="SUPFAM" id="SSF57903">
    <property type="entry name" value="FYVE/PHD zinc finger"/>
    <property type="match status" value="1"/>
</dbReference>
<reference evidence="8 9" key="1">
    <citation type="journal article" date="2013" name="Genome Biol.">
        <title>Genome of Acanthamoeba castellanii highlights extensive lateral gene transfer and early evolution of tyrosine kinase signaling.</title>
        <authorList>
            <person name="Clarke M."/>
            <person name="Lohan A.J."/>
            <person name="Liu B."/>
            <person name="Lagkouvardos I."/>
            <person name="Roy S."/>
            <person name="Zafar N."/>
            <person name="Bertelli C."/>
            <person name="Schilde C."/>
            <person name="Kianianmomeni A."/>
            <person name="Burglin T.R."/>
            <person name="Frech C."/>
            <person name="Turcotte B."/>
            <person name="Kopec K.O."/>
            <person name="Synnott J.M."/>
            <person name="Choo C."/>
            <person name="Paponov I."/>
            <person name="Finkler A."/>
            <person name="Soon Heng Tan C."/>
            <person name="Hutchins A.P."/>
            <person name="Weinmeier T."/>
            <person name="Rattei T."/>
            <person name="Chu J.S."/>
            <person name="Gimenez G."/>
            <person name="Irimia M."/>
            <person name="Rigden D.J."/>
            <person name="Fitzpatrick D.A."/>
            <person name="Lorenzo-Morales J."/>
            <person name="Bateman A."/>
            <person name="Chiu C.H."/>
            <person name="Tang P."/>
            <person name="Hegemann P."/>
            <person name="Fromm H."/>
            <person name="Raoult D."/>
            <person name="Greub G."/>
            <person name="Miranda-Saavedra D."/>
            <person name="Chen N."/>
            <person name="Nash P."/>
            <person name="Ginger M.L."/>
            <person name="Horn M."/>
            <person name="Schaap P."/>
            <person name="Caler L."/>
            <person name="Loftus B."/>
        </authorList>
    </citation>
    <scope>NUCLEOTIDE SEQUENCE [LARGE SCALE GENOMIC DNA]</scope>
    <source>
        <strain evidence="8 9">Neff</strain>
    </source>
</reference>
<feature type="domain" description="FYVE-type" evidence="7">
    <location>
        <begin position="78"/>
        <end position="140"/>
    </location>
</feature>
<evidence type="ECO:0000256" key="2">
    <source>
        <dbReference type="ARBA" id="ARBA00022771"/>
    </source>
</evidence>
<dbReference type="Gene3D" id="1.10.10.750">
    <property type="entry name" value="Ypt/Rab-GAP domain of gyp1p, domain 1"/>
    <property type="match status" value="1"/>
</dbReference>